<name>A0AA36JHK3_9DINO</name>
<accession>A0AA36JHK3</accession>
<feature type="region of interest" description="Disordered" evidence="1">
    <location>
        <begin position="52"/>
        <end position="74"/>
    </location>
</feature>
<keyword evidence="3" id="KW-1185">Reference proteome</keyword>
<proteinExistence type="predicted"/>
<organism evidence="2 3">
    <name type="scientific">Effrenium voratum</name>
    <dbReference type="NCBI Taxonomy" id="2562239"/>
    <lineage>
        <taxon>Eukaryota</taxon>
        <taxon>Sar</taxon>
        <taxon>Alveolata</taxon>
        <taxon>Dinophyceae</taxon>
        <taxon>Suessiales</taxon>
        <taxon>Symbiodiniaceae</taxon>
        <taxon>Effrenium</taxon>
    </lineage>
</organism>
<reference evidence="2" key="1">
    <citation type="submission" date="2023-08" db="EMBL/GenBank/DDBJ databases">
        <authorList>
            <person name="Chen Y."/>
            <person name="Shah S."/>
            <person name="Dougan E. K."/>
            <person name="Thang M."/>
            <person name="Chan C."/>
        </authorList>
    </citation>
    <scope>NUCLEOTIDE SEQUENCE</scope>
</reference>
<gene>
    <name evidence="2" type="ORF">EVOR1521_LOCUS28321</name>
</gene>
<protein>
    <submittedName>
        <fullName evidence="2">Uncharacterized protein</fullName>
    </submittedName>
</protein>
<evidence type="ECO:0000256" key="1">
    <source>
        <dbReference type="SAM" id="MobiDB-lite"/>
    </source>
</evidence>
<feature type="non-terminal residue" evidence="2">
    <location>
        <position position="1"/>
    </location>
</feature>
<dbReference type="EMBL" id="CAUJNA010003625">
    <property type="protein sequence ID" value="CAJ1406330.1"/>
    <property type="molecule type" value="Genomic_DNA"/>
</dbReference>
<sequence>MGASCAKVEKDSSALIIPSWEELPLEDEGLEASCEANVIDRKDSIQSFQNASNTRADEYGKPMTGMFSSESTMDGTGVLSESLVSRLSCRSMLVDVHEVQRGEVLNRT</sequence>
<dbReference type="AlphaFoldDB" id="A0AA36JHK3"/>
<dbReference type="Proteomes" id="UP001178507">
    <property type="component" value="Unassembled WGS sequence"/>
</dbReference>
<evidence type="ECO:0000313" key="3">
    <source>
        <dbReference type="Proteomes" id="UP001178507"/>
    </source>
</evidence>
<evidence type="ECO:0000313" key="2">
    <source>
        <dbReference type="EMBL" id="CAJ1406330.1"/>
    </source>
</evidence>
<comment type="caution">
    <text evidence="2">The sequence shown here is derived from an EMBL/GenBank/DDBJ whole genome shotgun (WGS) entry which is preliminary data.</text>
</comment>